<dbReference type="SUPFAM" id="SSF53474">
    <property type="entry name" value="alpha/beta-Hydrolases"/>
    <property type="match status" value="1"/>
</dbReference>
<dbReference type="InterPro" id="IPR002921">
    <property type="entry name" value="Fungal_lipase-type"/>
</dbReference>
<proteinExistence type="inferred from homology"/>
<dbReference type="RefSeq" id="XP_047843124.1">
    <property type="nucleotide sequence ID" value="XM_047987140.1"/>
</dbReference>
<dbReference type="Gene3D" id="3.40.50.1820">
    <property type="entry name" value="alpha/beta hydrolase"/>
    <property type="match status" value="1"/>
</dbReference>
<sequence>MKATYLLAVASAAVMAKPMKLSKDSMVVHNLEQRHSITQMELDNFRIYSEYTAAAYCNVGRKPGDRIKCGGGTTCAGVEANNATISSTFVGRLTGAGAIIALDHTRREIILAFRGSDNIRNWITNFVFAREDCDLVANCKVHSGFRKAWQEIADATTHGLEAATRACSSSSSSPHGNDDYKVVIAGYSLGGAVATLAAAHLRRAGLVADVFTFGSPRVGNDAFANFVTSQPGGRSWRVTHRDDPVPRLGPMFLGYRHISPEYWLAGGGVDQTDYPVGAVRRCDGIANTECNAGTFGLNIFSHLYYLTHMIGCAKFPQPWKRDSQGVSDEELEQRLTLWSQWDQNLVKGA</sequence>
<comment type="catalytic activity">
    <reaction evidence="2">
        <text>a diacylglycerol + H2O = a monoacylglycerol + a fatty acid + H(+)</text>
        <dbReference type="Rhea" id="RHEA:32731"/>
        <dbReference type="ChEBI" id="CHEBI:15377"/>
        <dbReference type="ChEBI" id="CHEBI:15378"/>
        <dbReference type="ChEBI" id="CHEBI:17408"/>
        <dbReference type="ChEBI" id="CHEBI:18035"/>
        <dbReference type="ChEBI" id="CHEBI:28868"/>
    </reaction>
</comment>
<keyword evidence="6" id="KW-1185">Reference proteome</keyword>
<evidence type="ECO:0000256" key="1">
    <source>
        <dbReference type="ARBA" id="ARBA00043996"/>
    </source>
</evidence>
<evidence type="ECO:0000259" key="4">
    <source>
        <dbReference type="Pfam" id="PF01764"/>
    </source>
</evidence>
<evidence type="ECO:0000313" key="5">
    <source>
        <dbReference type="EMBL" id="UNI19643.1"/>
    </source>
</evidence>
<gene>
    <name evidence="5" type="ORF">JDV02_005818</name>
</gene>
<dbReference type="KEGG" id="ptkz:JDV02_005818"/>
<dbReference type="EMBL" id="CP086358">
    <property type="protein sequence ID" value="UNI19643.1"/>
    <property type="molecule type" value="Genomic_DNA"/>
</dbReference>
<dbReference type="InterPro" id="IPR051218">
    <property type="entry name" value="Sec_MonoDiacylglyc_Lipase"/>
</dbReference>
<comment type="catalytic activity">
    <reaction evidence="3">
        <text>a monoacylglycerol + H2O = glycerol + a fatty acid + H(+)</text>
        <dbReference type="Rhea" id="RHEA:15245"/>
        <dbReference type="ChEBI" id="CHEBI:15377"/>
        <dbReference type="ChEBI" id="CHEBI:15378"/>
        <dbReference type="ChEBI" id="CHEBI:17408"/>
        <dbReference type="ChEBI" id="CHEBI:17754"/>
        <dbReference type="ChEBI" id="CHEBI:28868"/>
    </reaction>
</comment>
<dbReference type="OrthoDB" id="426718at2759"/>
<accession>A0A9Q8QGW5</accession>
<evidence type="ECO:0000256" key="2">
    <source>
        <dbReference type="ARBA" id="ARBA00047591"/>
    </source>
</evidence>
<dbReference type="Pfam" id="PF01764">
    <property type="entry name" value="Lipase_3"/>
    <property type="match status" value="1"/>
</dbReference>
<dbReference type="AlphaFoldDB" id="A0A9Q8QGW5"/>
<dbReference type="InterPro" id="IPR029058">
    <property type="entry name" value="AB_hydrolase_fold"/>
</dbReference>
<reference evidence="5" key="1">
    <citation type="submission" date="2021-11" db="EMBL/GenBank/DDBJ databases">
        <title>Purpureocillium_takamizusanense_genome.</title>
        <authorList>
            <person name="Nguyen N.-H."/>
        </authorList>
    </citation>
    <scope>NUCLEOTIDE SEQUENCE</scope>
    <source>
        <strain evidence="5">PT3</strain>
    </source>
</reference>
<name>A0A9Q8QGW5_9HYPO</name>
<protein>
    <recommendedName>
        <fullName evidence="4">Fungal lipase-type domain-containing protein</fullName>
    </recommendedName>
</protein>
<evidence type="ECO:0000313" key="6">
    <source>
        <dbReference type="Proteomes" id="UP000829364"/>
    </source>
</evidence>
<dbReference type="CDD" id="cd00519">
    <property type="entry name" value="Lipase_3"/>
    <property type="match status" value="1"/>
</dbReference>
<dbReference type="PANTHER" id="PTHR45856">
    <property type="entry name" value="ALPHA/BETA-HYDROLASES SUPERFAMILY PROTEIN"/>
    <property type="match status" value="1"/>
</dbReference>
<feature type="domain" description="Fungal lipase-type" evidence="4">
    <location>
        <begin position="111"/>
        <end position="250"/>
    </location>
</feature>
<evidence type="ECO:0000256" key="3">
    <source>
        <dbReference type="ARBA" id="ARBA00048461"/>
    </source>
</evidence>
<dbReference type="PANTHER" id="PTHR45856:SF11">
    <property type="entry name" value="FUNGAL LIPASE-LIKE DOMAIN-CONTAINING PROTEIN"/>
    <property type="match status" value="1"/>
</dbReference>
<dbReference type="GO" id="GO:0006629">
    <property type="term" value="P:lipid metabolic process"/>
    <property type="evidence" value="ECO:0007669"/>
    <property type="project" value="InterPro"/>
</dbReference>
<dbReference type="GeneID" id="72067767"/>
<dbReference type="Proteomes" id="UP000829364">
    <property type="component" value="Chromosome 5"/>
</dbReference>
<organism evidence="5 6">
    <name type="scientific">Purpureocillium takamizusanense</name>
    <dbReference type="NCBI Taxonomy" id="2060973"/>
    <lineage>
        <taxon>Eukaryota</taxon>
        <taxon>Fungi</taxon>
        <taxon>Dikarya</taxon>
        <taxon>Ascomycota</taxon>
        <taxon>Pezizomycotina</taxon>
        <taxon>Sordariomycetes</taxon>
        <taxon>Hypocreomycetidae</taxon>
        <taxon>Hypocreales</taxon>
        <taxon>Ophiocordycipitaceae</taxon>
        <taxon>Purpureocillium</taxon>
    </lineage>
</organism>
<comment type="similarity">
    <text evidence="1">Belongs to the AB hydrolase superfamily. Lipase family. Class 3 subfamily.</text>
</comment>